<dbReference type="PANTHER" id="PTHR10372:SF3">
    <property type="entry name" value="PLAKOPHILIN-1"/>
    <property type="match status" value="1"/>
</dbReference>
<dbReference type="Gene3D" id="1.25.10.10">
    <property type="entry name" value="Leucine-rich Repeat Variant"/>
    <property type="match status" value="1"/>
</dbReference>
<dbReference type="OrthoDB" id="3245100at2759"/>
<evidence type="ECO:0000256" key="5">
    <source>
        <dbReference type="ARBA" id="ARBA00022949"/>
    </source>
</evidence>
<protein>
    <submittedName>
        <fullName evidence="8">Plakophilin-1</fullName>
    </submittedName>
</protein>
<gene>
    <name evidence="8" type="primary">pkp1</name>
    <name evidence="8" type="ORF">DAT39_013996</name>
</gene>
<dbReference type="GO" id="GO:0098609">
    <property type="term" value="P:cell-cell adhesion"/>
    <property type="evidence" value="ECO:0007669"/>
    <property type="project" value="InterPro"/>
</dbReference>
<dbReference type="AlphaFoldDB" id="A0A8J4TVF3"/>
<evidence type="ECO:0000256" key="2">
    <source>
        <dbReference type="ARBA" id="ARBA00005462"/>
    </source>
</evidence>
<organism evidence="8 9">
    <name type="scientific">Clarias magur</name>
    <name type="common">Asian catfish</name>
    <name type="synonym">Macropteronotus magur</name>
    <dbReference type="NCBI Taxonomy" id="1594786"/>
    <lineage>
        <taxon>Eukaryota</taxon>
        <taxon>Metazoa</taxon>
        <taxon>Chordata</taxon>
        <taxon>Craniata</taxon>
        <taxon>Vertebrata</taxon>
        <taxon>Euteleostomi</taxon>
        <taxon>Actinopterygii</taxon>
        <taxon>Neopterygii</taxon>
        <taxon>Teleostei</taxon>
        <taxon>Ostariophysi</taxon>
        <taxon>Siluriformes</taxon>
        <taxon>Clariidae</taxon>
        <taxon>Clarias</taxon>
    </lineage>
</organism>
<evidence type="ECO:0000313" key="8">
    <source>
        <dbReference type="EMBL" id="KAF5896293.1"/>
    </source>
</evidence>
<name>A0A8J4TVF3_CLAMG</name>
<evidence type="ECO:0000256" key="7">
    <source>
        <dbReference type="SAM" id="MobiDB-lite"/>
    </source>
</evidence>
<feature type="region of interest" description="Disordered" evidence="7">
    <location>
        <begin position="1"/>
        <end position="66"/>
    </location>
</feature>
<dbReference type="GO" id="GO:0005886">
    <property type="term" value="C:plasma membrane"/>
    <property type="evidence" value="ECO:0007669"/>
    <property type="project" value="TreeGrafter"/>
</dbReference>
<dbReference type="SMART" id="SM00185">
    <property type="entry name" value="ARM"/>
    <property type="match status" value="6"/>
</dbReference>
<keyword evidence="9" id="KW-1185">Reference proteome</keyword>
<dbReference type="InterPro" id="IPR028435">
    <property type="entry name" value="Plakophilin/d_Catenin"/>
</dbReference>
<keyword evidence="4" id="KW-0130">Cell adhesion</keyword>
<feature type="non-terminal residue" evidence="8">
    <location>
        <position position="694"/>
    </location>
</feature>
<comment type="subcellular location">
    <subcellularLocation>
        <location evidence="1">Cell junction</location>
    </subcellularLocation>
</comment>
<sequence length="694" mass="75836">MTREPLKSALSFGEIGETSLALPSDGNSRTGERRVMEQVSTMRKSKSKYNRGSAGTLSPTSPKSDSALYEYKVPSANVNGSVFVYEGTMANGNAKMRKHNQSIMQRSVSTKSAYSRINNNKMLPDNLPFLSQSTAQTDMYATQGGIKSNTTTRNPKLRQTRRLVRSLSQPPVINFGPPIPTSNFFSNSNQSFGSNTVIRGPPSAHSNYELKPSMSVKSKTEMNGMNGEANMSEISLSEAVSWISSGDERYQLQGASVIQHSTFKNEKTKEEIRRMNAISPLVSLLSSTNPQIQLTVASALRNLVFKNSTNKEQVMHSGGLNGALELLQETRNNPNSFSPDIQKHVTGFLWNLSSEESIQPSLLSQTLPILTSTVLQPNEETSSMGNSPRYESFCNATACLRNLSSGKMASRQALRSCPGLIDSLINHLEHSVENESQDEQSVENCVCILHNLTYQLETEVPTVFNKLNALAPDNRGNTGDTGPIGCFSNQSRKIQQEINCSYPLLDDADSKGKSRLIHPKTLQSYLSLLNHSQNTKTQEACCGALHNLTAKKGIVSDVLSTTMVQKYNGLQNVSQLLASPDQSLRNSVIALMGNLSRTPGLQRAIARNALPALTKTLSEEPTPESDGTIAVACHTVNNLMRADPDFGKFSITSPLITSLKNMCTNPYLPKCNTAAAALLHSLWSEKTIQSTLKR</sequence>
<accession>A0A8J4TVF3</accession>
<dbReference type="GO" id="GO:0005737">
    <property type="term" value="C:cytoplasm"/>
    <property type="evidence" value="ECO:0007669"/>
    <property type="project" value="TreeGrafter"/>
</dbReference>
<evidence type="ECO:0000313" key="9">
    <source>
        <dbReference type="Proteomes" id="UP000727407"/>
    </source>
</evidence>
<dbReference type="Pfam" id="PF00514">
    <property type="entry name" value="Arm"/>
    <property type="match status" value="2"/>
</dbReference>
<keyword evidence="3" id="KW-0677">Repeat</keyword>
<dbReference type="PANTHER" id="PTHR10372">
    <property type="entry name" value="PLAKOPHILLIN-RELATED"/>
    <property type="match status" value="1"/>
</dbReference>
<evidence type="ECO:0000256" key="4">
    <source>
        <dbReference type="ARBA" id="ARBA00022889"/>
    </source>
</evidence>
<proteinExistence type="inferred from homology"/>
<dbReference type="InterPro" id="IPR011989">
    <property type="entry name" value="ARM-like"/>
</dbReference>
<feature type="compositionally biased region" description="Polar residues" evidence="7">
    <location>
        <begin position="53"/>
        <end position="64"/>
    </location>
</feature>
<evidence type="ECO:0000256" key="1">
    <source>
        <dbReference type="ARBA" id="ARBA00004282"/>
    </source>
</evidence>
<dbReference type="EMBL" id="QNUK01000282">
    <property type="protein sequence ID" value="KAF5896293.1"/>
    <property type="molecule type" value="Genomic_DNA"/>
</dbReference>
<evidence type="ECO:0000256" key="6">
    <source>
        <dbReference type="PROSITE-ProRule" id="PRU00259"/>
    </source>
</evidence>
<dbReference type="SUPFAM" id="SSF48371">
    <property type="entry name" value="ARM repeat"/>
    <property type="match status" value="1"/>
</dbReference>
<dbReference type="GO" id="GO:0005634">
    <property type="term" value="C:nucleus"/>
    <property type="evidence" value="ECO:0007669"/>
    <property type="project" value="TreeGrafter"/>
</dbReference>
<dbReference type="InterPro" id="IPR016024">
    <property type="entry name" value="ARM-type_fold"/>
</dbReference>
<keyword evidence="5" id="KW-0965">Cell junction</keyword>
<comment type="similarity">
    <text evidence="2">Belongs to the beta-catenin family.</text>
</comment>
<dbReference type="PROSITE" id="PS50176">
    <property type="entry name" value="ARM_REPEAT"/>
    <property type="match status" value="1"/>
</dbReference>
<dbReference type="Proteomes" id="UP000727407">
    <property type="component" value="Unassembled WGS sequence"/>
</dbReference>
<feature type="repeat" description="ARM" evidence="6">
    <location>
        <begin position="276"/>
        <end position="318"/>
    </location>
</feature>
<dbReference type="InterPro" id="IPR000225">
    <property type="entry name" value="Armadillo"/>
</dbReference>
<evidence type="ECO:0000256" key="3">
    <source>
        <dbReference type="ARBA" id="ARBA00022737"/>
    </source>
</evidence>
<comment type="caution">
    <text evidence="8">The sequence shown here is derived from an EMBL/GenBank/DDBJ whole genome shotgun (WGS) entry which is preliminary data.</text>
</comment>
<reference evidence="8" key="1">
    <citation type="submission" date="2020-07" db="EMBL/GenBank/DDBJ databases">
        <title>Clarias magur genome sequencing, assembly and annotation.</title>
        <authorList>
            <person name="Kushwaha B."/>
            <person name="Kumar R."/>
            <person name="Das P."/>
            <person name="Joshi C.G."/>
            <person name="Kumar D."/>
            <person name="Nagpure N.S."/>
            <person name="Pandey M."/>
            <person name="Agarwal S."/>
            <person name="Srivastava S."/>
            <person name="Singh M."/>
            <person name="Sahoo L."/>
            <person name="Jayasankar P."/>
            <person name="Meher P.K."/>
            <person name="Koringa P.G."/>
            <person name="Iquebal M.A."/>
            <person name="Das S.P."/>
            <person name="Bit A."/>
            <person name="Patnaik S."/>
            <person name="Patel N."/>
            <person name="Shah T.M."/>
            <person name="Hinsu A."/>
            <person name="Jena J.K."/>
        </authorList>
    </citation>
    <scope>NUCLEOTIDE SEQUENCE</scope>
    <source>
        <strain evidence="8">CIFAMagur01</strain>
        <tissue evidence="8">Testis</tissue>
    </source>
</reference>
<dbReference type="GO" id="GO:0005912">
    <property type="term" value="C:adherens junction"/>
    <property type="evidence" value="ECO:0007669"/>
    <property type="project" value="TreeGrafter"/>
</dbReference>